<reference evidence="7 8" key="1">
    <citation type="submission" date="2017-08" db="EMBL/GenBank/DDBJ databases">
        <authorList>
            <person name="de Groot N.N."/>
        </authorList>
    </citation>
    <scope>NUCLEOTIDE SEQUENCE [LARGE SCALE GENOMIC DNA]</scope>
    <source>
        <strain evidence="7 8">JC85</strain>
    </source>
</reference>
<evidence type="ECO:0000256" key="2">
    <source>
        <dbReference type="ARBA" id="ARBA00022475"/>
    </source>
</evidence>
<dbReference type="OrthoDB" id="9769862at2"/>
<evidence type="ECO:0000256" key="4">
    <source>
        <dbReference type="ARBA" id="ARBA00022989"/>
    </source>
</evidence>
<feature type="transmembrane region" description="Helical" evidence="6">
    <location>
        <begin position="268"/>
        <end position="286"/>
    </location>
</feature>
<dbReference type="AlphaFoldDB" id="A0A285UFY1"/>
<evidence type="ECO:0000256" key="1">
    <source>
        <dbReference type="ARBA" id="ARBA00004651"/>
    </source>
</evidence>
<dbReference type="EMBL" id="OBQD01000008">
    <property type="protein sequence ID" value="SOC40815.1"/>
    <property type="molecule type" value="Genomic_DNA"/>
</dbReference>
<feature type="transmembrane region" description="Helical" evidence="6">
    <location>
        <begin position="463"/>
        <end position="482"/>
    </location>
</feature>
<feature type="transmembrane region" description="Helical" evidence="6">
    <location>
        <begin position="348"/>
        <end position="370"/>
    </location>
</feature>
<feature type="transmembrane region" description="Helical" evidence="6">
    <location>
        <begin position="316"/>
        <end position="336"/>
    </location>
</feature>
<comment type="subcellular location">
    <subcellularLocation>
        <location evidence="1">Cell membrane</location>
        <topology evidence="1">Multi-pass membrane protein</topology>
    </subcellularLocation>
</comment>
<keyword evidence="2" id="KW-1003">Cell membrane</keyword>
<evidence type="ECO:0000313" key="8">
    <source>
        <dbReference type="Proteomes" id="UP000219167"/>
    </source>
</evidence>
<evidence type="ECO:0000256" key="6">
    <source>
        <dbReference type="SAM" id="Phobius"/>
    </source>
</evidence>
<keyword evidence="3 6" id="KW-0812">Transmembrane</keyword>
<dbReference type="InterPro" id="IPR044550">
    <property type="entry name" value="WzxE"/>
</dbReference>
<protein>
    <submittedName>
        <fullName evidence="7">PST family polysaccharide transporter</fullName>
    </submittedName>
</protein>
<dbReference type="Proteomes" id="UP000219167">
    <property type="component" value="Unassembled WGS sequence"/>
</dbReference>
<dbReference type="InterPro" id="IPR050833">
    <property type="entry name" value="Poly_Biosynth_Transport"/>
</dbReference>
<feature type="transmembrane region" description="Helical" evidence="6">
    <location>
        <begin position="166"/>
        <end position="184"/>
    </location>
</feature>
<keyword evidence="4 6" id="KW-1133">Transmembrane helix</keyword>
<dbReference type="GO" id="GO:0009246">
    <property type="term" value="P:enterobacterial common antigen biosynthetic process"/>
    <property type="evidence" value="ECO:0007669"/>
    <property type="project" value="InterPro"/>
</dbReference>
<organism evidence="7 8">
    <name type="scientific">Rhizobium subbaraonis</name>
    <dbReference type="NCBI Taxonomy" id="908946"/>
    <lineage>
        <taxon>Bacteria</taxon>
        <taxon>Pseudomonadati</taxon>
        <taxon>Pseudomonadota</taxon>
        <taxon>Alphaproteobacteria</taxon>
        <taxon>Hyphomicrobiales</taxon>
        <taxon>Rhizobiaceae</taxon>
        <taxon>Rhizobium/Agrobacterium group</taxon>
        <taxon>Rhizobium</taxon>
    </lineage>
</organism>
<dbReference type="CDD" id="cd13125">
    <property type="entry name" value="MATE_like_10"/>
    <property type="match status" value="1"/>
</dbReference>
<keyword evidence="5 6" id="KW-0472">Membrane</keyword>
<gene>
    <name evidence="7" type="ORF">SAMN05892877_10811</name>
</gene>
<dbReference type="RefSeq" id="WP_097140007.1">
    <property type="nucleotide sequence ID" value="NZ_OBQD01000008.1"/>
</dbReference>
<evidence type="ECO:0000313" key="7">
    <source>
        <dbReference type="EMBL" id="SOC40815.1"/>
    </source>
</evidence>
<proteinExistence type="predicted"/>
<dbReference type="Pfam" id="PF13440">
    <property type="entry name" value="Polysacc_synt_3"/>
    <property type="match status" value="1"/>
</dbReference>
<evidence type="ECO:0000256" key="3">
    <source>
        <dbReference type="ARBA" id="ARBA00022692"/>
    </source>
</evidence>
<accession>A0A285UFY1</accession>
<feature type="transmembrane region" description="Helical" evidence="6">
    <location>
        <begin position="190"/>
        <end position="208"/>
    </location>
</feature>
<feature type="transmembrane region" description="Helical" evidence="6">
    <location>
        <begin position="436"/>
        <end position="457"/>
    </location>
</feature>
<keyword evidence="8" id="KW-1185">Reference proteome</keyword>
<dbReference type="PANTHER" id="PTHR30250:SF11">
    <property type="entry name" value="O-ANTIGEN TRANSPORTER-RELATED"/>
    <property type="match status" value="1"/>
</dbReference>
<sequence length="507" mass="54674">MASQEHHSDGHSYFHILKTMVMIGGSSLVNVLFSIIRNKTLAVLLGPAGIGQIGLYQSIVDLTQTLAGCGVASSGVRQIAEATGSGDNDRIARTATVLRRTSMVLGLLGAIMLVALAQPIARLTFSDDQHVYGVALLSLAVLLQLAAGGQVALIQGLRDIGGLARMQILSGLASTTITIVLVYMFGPSAIAPAIVASAAALLLMCWWFSRKVAISPPRMTFREVWQEVVPLMQLGFVFMLAGLMGYGASYIVRLFVLWEDGIAAAGQYHAAWVLGGIYAGFILQAMGADFYPRLTAVANDHAAVNRLVNQQTQISLLLAAPGVLATLTFASLAMWLFYTPEFYPAANILRWICLGMLLRIIAWPMGFIMVAKGRRMIFLVGDAAAFLVHIGLAWLLVPHLGPIGSGIAYFGLYVWHCLFVYYIARKLSQFRWSQANLKLAIVFLTISGLVFCATVYLPPWEGMAVGTLATLLSGLYSLRYLVGLMPAESLPSPIRTWVSKSAVSKSA</sequence>
<feature type="transmembrane region" description="Helical" evidence="6">
    <location>
        <begin position="377"/>
        <end position="397"/>
    </location>
</feature>
<feature type="transmembrane region" description="Helical" evidence="6">
    <location>
        <begin position="103"/>
        <end position="125"/>
    </location>
</feature>
<name>A0A285UFY1_9HYPH</name>
<feature type="transmembrane region" description="Helical" evidence="6">
    <location>
        <begin position="403"/>
        <end position="424"/>
    </location>
</feature>
<dbReference type="PANTHER" id="PTHR30250">
    <property type="entry name" value="PST FAMILY PREDICTED COLANIC ACID TRANSPORTER"/>
    <property type="match status" value="1"/>
</dbReference>
<feature type="transmembrane region" description="Helical" evidence="6">
    <location>
        <begin position="228"/>
        <end position="248"/>
    </location>
</feature>
<evidence type="ECO:0000256" key="5">
    <source>
        <dbReference type="ARBA" id="ARBA00023136"/>
    </source>
</evidence>
<feature type="transmembrane region" description="Helical" evidence="6">
    <location>
        <begin position="131"/>
        <end position="154"/>
    </location>
</feature>
<dbReference type="GO" id="GO:0005886">
    <property type="term" value="C:plasma membrane"/>
    <property type="evidence" value="ECO:0007669"/>
    <property type="project" value="UniProtKB-SubCell"/>
</dbReference>
<feature type="transmembrane region" description="Helical" evidence="6">
    <location>
        <begin position="12"/>
        <end position="33"/>
    </location>
</feature>